<dbReference type="AlphaFoldDB" id="A0A059FD80"/>
<feature type="compositionally biased region" description="Low complexity" evidence="3">
    <location>
        <begin position="481"/>
        <end position="493"/>
    </location>
</feature>
<name>A0A059FD80_9PROT</name>
<comment type="similarity">
    <text evidence="1">Belongs to the beta/gamma-crystallin family.</text>
</comment>
<feature type="compositionally biased region" description="Basic and acidic residues" evidence="3">
    <location>
        <begin position="332"/>
        <end position="346"/>
    </location>
</feature>
<feature type="domain" description="Beta/gamma crystallin 'Greek key'" evidence="5">
    <location>
        <begin position="81"/>
        <end position="121"/>
    </location>
</feature>
<sequence length="547" mass="60163">MMKTFLRLLAVFAAPIAMAGGALADTEAYSYDPAVDDGPPTLILYSGANYTGEVREIYDPIHALPNLQFNDRARSIAVLAGQWEVCQHSDFTGRCVFLRYDVPDLAWYGLSGEISSVRPVYEYTDAEHGLMFVRDENGYIRYVDDEQYGYDTYSYGYGASTSIQVYHYGYSPDYRRYGYYDPRLGYDPYGFGWGGYSRPYYSSTYYRRDHPPLRGHYGARDAAVTLYTDSYDRGASLGINRGIRDLSRYRFNDNVSSIQIRSGQWEVCEHANFQGRCQIIDASVDRLNGLRLNDNISSIRPVGSTGHDRWDRHDRDGRRGDRTGRGGTGRDGSGRDGSGRDGRRGDAPQVGSLPPALRGTPPATPAAVTPPSRRGSVTPQPDRRPGDRRVERRRDPGLVGGPASRGGGTPAPVRPRIERPSTTTPVSRPGSPRTLTPTRPDVRVTPGRDTRPPALRGGGRPDSTPTPVTRRPATPVPVRTPAPQINAPVSRPRPSSPPPQARAPVSRPAPSPPPRASAPRPAPQAAPKQDTRPPAMRSSGRPTRTQD</sequence>
<dbReference type="OrthoDB" id="7186950at2"/>
<accession>A0A059FD80</accession>
<protein>
    <submittedName>
        <fullName evidence="6">Beta/gamma crystallin domain-containing protein</fullName>
    </submittedName>
</protein>
<dbReference type="PATRIC" id="fig|1280952.3.peg.1837"/>
<evidence type="ECO:0000256" key="2">
    <source>
        <dbReference type="ARBA" id="ARBA00022737"/>
    </source>
</evidence>
<evidence type="ECO:0000313" key="6">
    <source>
        <dbReference type="EMBL" id="KCZ88537.1"/>
    </source>
</evidence>
<feature type="signal peptide" evidence="4">
    <location>
        <begin position="1"/>
        <end position="24"/>
    </location>
</feature>
<keyword evidence="7" id="KW-1185">Reference proteome</keyword>
<feature type="domain" description="Beta/gamma crystallin 'Greek key'" evidence="5">
    <location>
        <begin position="263"/>
        <end position="303"/>
    </location>
</feature>
<gene>
    <name evidence="6" type="ORF">HJA_09219</name>
</gene>
<proteinExistence type="inferred from homology"/>
<keyword evidence="2" id="KW-0677">Repeat</keyword>
<dbReference type="Gene3D" id="2.60.20.10">
    <property type="entry name" value="Crystallins"/>
    <property type="match status" value="2"/>
</dbReference>
<reference evidence="6 7" key="1">
    <citation type="journal article" date="2014" name="Antonie Van Leeuwenhoek">
        <title>Hyphomonas beringensis sp. nov. and Hyphomonas chukchiensis sp. nov., isolated from surface seawater of the Bering Sea and Chukchi Sea.</title>
        <authorList>
            <person name="Li C."/>
            <person name="Lai Q."/>
            <person name="Li G."/>
            <person name="Dong C."/>
            <person name="Wang J."/>
            <person name="Liao Y."/>
            <person name="Shao Z."/>
        </authorList>
    </citation>
    <scope>NUCLEOTIDE SEQUENCE [LARGE SCALE GENOMIC DNA]</scope>
    <source>
        <strain evidence="6 7">VP2</strain>
    </source>
</reference>
<dbReference type="SUPFAM" id="SSF49695">
    <property type="entry name" value="gamma-Crystallin-like"/>
    <property type="match status" value="2"/>
</dbReference>
<dbReference type="EMBL" id="ARYJ01000005">
    <property type="protein sequence ID" value="KCZ88537.1"/>
    <property type="molecule type" value="Genomic_DNA"/>
</dbReference>
<feature type="chain" id="PRO_5001577238" evidence="4">
    <location>
        <begin position="25"/>
        <end position="547"/>
    </location>
</feature>
<evidence type="ECO:0000256" key="3">
    <source>
        <dbReference type="SAM" id="MobiDB-lite"/>
    </source>
</evidence>
<keyword evidence="4" id="KW-0732">Signal</keyword>
<comment type="caution">
    <text evidence="6">The sequence shown here is derived from an EMBL/GenBank/DDBJ whole genome shotgun (WGS) entry which is preliminary data.</text>
</comment>
<evidence type="ECO:0000256" key="1">
    <source>
        <dbReference type="ARBA" id="ARBA00009646"/>
    </source>
</evidence>
<feature type="region of interest" description="Disordered" evidence="3">
    <location>
        <begin position="296"/>
        <end position="547"/>
    </location>
</feature>
<dbReference type="Proteomes" id="UP000024816">
    <property type="component" value="Unassembled WGS sequence"/>
</dbReference>
<feature type="compositionally biased region" description="Basic and acidic residues" evidence="3">
    <location>
        <begin position="440"/>
        <end position="451"/>
    </location>
</feature>
<dbReference type="PROSITE" id="PS50915">
    <property type="entry name" value="CRYSTALLIN_BETA_GAMMA"/>
    <property type="match status" value="2"/>
</dbReference>
<dbReference type="InterPro" id="IPR011024">
    <property type="entry name" value="G_crystallin-like"/>
</dbReference>
<feature type="compositionally biased region" description="Pro residues" evidence="3">
    <location>
        <begin position="494"/>
        <end position="524"/>
    </location>
</feature>
<dbReference type="STRING" id="1280952.HJA_09219"/>
<evidence type="ECO:0000256" key="4">
    <source>
        <dbReference type="SAM" id="SignalP"/>
    </source>
</evidence>
<dbReference type="eggNOG" id="COG3134">
    <property type="taxonomic scope" value="Bacteria"/>
</dbReference>
<organism evidence="6 7">
    <name type="scientific">Hyphomonas jannaschiana VP2</name>
    <dbReference type="NCBI Taxonomy" id="1280952"/>
    <lineage>
        <taxon>Bacteria</taxon>
        <taxon>Pseudomonadati</taxon>
        <taxon>Pseudomonadota</taxon>
        <taxon>Alphaproteobacteria</taxon>
        <taxon>Hyphomonadales</taxon>
        <taxon>Hyphomonadaceae</taxon>
        <taxon>Hyphomonas</taxon>
    </lineage>
</organism>
<dbReference type="SMART" id="SM00247">
    <property type="entry name" value="XTALbg"/>
    <property type="match status" value="2"/>
</dbReference>
<evidence type="ECO:0000259" key="5">
    <source>
        <dbReference type="PROSITE" id="PS50915"/>
    </source>
</evidence>
<feature type="compositionally biased region" description="Basic and acidic residues" evidence="3">
    <location>
        <begin position="306"/>
        <end position="324"/>
    </location>
</feature>
<evidence type="ECO:0000313" key="7">
    <source>
        <dbReference type="Proteomes" id="UP000024816"/>
    </source>
</evidence>
<dbReference type="InterPro" id="IPR001064">
    <property type="entry name" value="Beta/gamma_crystallin"/>
</dbReference>
<dbReference type="RefSeq" id="WP_051597543.1">
    <property type="nucleotide sequence ID" value="NZ_ARYJ01000005.1"/>
</dbReference>
<feature type="compositionally biased region" description="Basic and acidic residues" evidence="3">
    <location>
        <begin position="381"/>
        <end position="396"/>
    </location>
</feature>
<feature type="compositionally biased region" description="Gly residues" evidence="3">
    <location>
        <begin position="398"/>
        <end position="409"/>
    </location>
</feature>
<dbReference type="Pfam" id="PF00030">
    <property type="entry name" value="Crystall"/>
    <property type="match status" value="2"/>
</dbReference>